<evidence type="ECO:0000256" key="1">
    <source>
        <dbReference type="SAM" id="Coils"/>
    </source>
</evidence>
<dbReference type="Proteomes" id="UP000281553">
    <property type="component" value="Unassembled WGS sequence"/>
</dbReference>
<dbReference type="EMBL" id="UYRU01109416">
    <property type="protein sequence ID" value="VDN43871.1"/>
    <property type="molecule type" value="Genomic_DNA"/>
</dbReference>
<accession>A0A3P7PLU0</accession>
<evidence type="ECO:0000313" key="2">
    <source>
        <dbReference type="EMBL" id="VDN43871.1"/>
    </source>
</evidence>
<keyword evidence="3" id="KW-1185">Reference proteome</keyword>
<organism evidence="2 3">
    <name type="scientific">Dibothriocephalus latus</name>
    <name type="common">Fish tapeworm</name>
    <name type="synonym">Diphyllobothrium latum</name>
    <dbReference type="NCBI Taxonomy" id="60516"/>
    <lineage>
        <taxon>Eukaryota</taxon>
        <taxon>Metazoa</taxon>
        <taxon>Spiralia</taxon>
        <taxon>Lophotrochozoa</taxon>
        <taxon>Platyhelminthes</taxon>
        <taxon>Cestoda</taxon>
        <taxon>Eucestoda</taxon>
        <taxon>Diphyllobothriidea</taxon>
        <taxon>Diphyllobothriidae</taxon>
        <taxon>Dibothriocephalus</taxon>
    </lineage>
</organism>
<reference evidence="2 3" key="1">
    <citation type="submission" date="2018-11" db="EMBL/GenBank/DDBJ databases">
        <authorList>
            <consortium name="Pathogen Informatics"/>
        </authorList>
    </citation>
    <scope>NUCLEOTIDE SEQUENCE [LARGE SCALE GENOMIC DNA]</scope>
</reference>
<sequence length="127" mass="13936">MTLSEELEEASRSVYELANSRALRRLRLDAGESSTSEKATTTSKDLLARLDLSEAELLASSSSQPAAEQNTLLAAMEREKEETEELLDLIKGGKAAEAAKVAYEAAEYLRKLVDSREWGPAVLFITE</sequence>
<keyword evidence="1" id="KW-0175">Coiled coil</keyword>
<name>A0A3P7PLU0_DIBLA</name>
<protein>
    <submittedName>
        <fullName evidence="2">Uncharacterized protein</fullName>
    </submittedName>
</protein>
<feature type="coiled-coil region" evidence="1">
    <location>
        <begin position="66"/>
        <end position="93"/>
    </location>
</feature>
<evidence type="ECO:0000313" key="3">
    <source>
        <dbReference type="Proteomes" id="UP000281553"/>
    </source>
</evidence>
<proteinExistence type="predicted"/>
<dbReference type="AlphaFoldDB" id="A0A3P7PLU0"/>
<gene>
    <name evidence="2" type="ORF">DILT_LOCUS19205</name>
</gene>